<comment type="caution">
    <text evidence="3">The sequence shown here is derived from an EMBL/GenBank/DDBJ whole genome shotgun (WGS) entry which is preliminary data.</text>
</comment>
<evidence type="ECO:0000256" key="1">
    <source>
        <dbReference type="SAM" id="MobiDB-lite"/>
    </source>
</evidence>
<dbReference type="InterPro" id="IPR011990">
    <property type="entry name" value="TPR-like_helical_dom_sf"/>
</dbReference>
<proteinExistence type="predicted"/>
<dbReference type="OrthoDB" id="9991317at2759"/>
<name>A0A9P7DNH0_9AGAM</name>
<sequence length="1649" mass="184761">MSRFVPGHFDDYHPPLGENPERLQDTGQINLVISATLQVVVNTILATFYFVIDLLFCLATDSVGDLLDDTLQALREEPSQPAQPQDPVETNLVINEMLQVTINSSVSDPLDDTLPALGEELSHPEQYQDLRDTHMTRVQRVVVTAIRATDLTLGLRRIPTGFHVVVKTDSAECQTSNKPVYVDQVVVEWNEPILLPCRPSSIVRVTVYASFELGPMLCHGEVLRTFEISVRELLDRSEKLHPLIFQPKQGEAVSPCTSLLMTLEQRLSDQKDIAVLCPRTTFTSRDMDALALKTDAGHRLLARYRRTQNSSNLDQSIKHFERALDLCPVDHPYRPAALFNLATAKFVSCQADGRYLDLDAPITLFQDALDLRPIGHLDRTVTQLHLAISLLSRFTKQGFQTDADMAEELLSEVLDVCHVNSHVYRAALITIDASALHSAGSIDINDLGQEQPAASILPLAPDQLVDRAKQCLQRDEPRDLDEVISLHYDALGYYNTGHARRGQLLCNLAVMLEIRFERRGNDKDFDQAIALQMEVLALIPVGHTYRYKALDNLANHLSIRFKRRGNDEDLDQAITLRREALALCPVGHTDRFLLISNLAAQLSIHFHHRSNAEDLDQAIALQRETLAFCPVGHTDRSVLLNNLATHLSTCFDHQGNGEDLDQAIALHREALALRPVGHIDRFMSLNNLAIQLSIRFEHRGNNDDVDQAIALQTEALALLPACHTDRFAPISNLASQLDIRFEHRGNDKDLDQAIALGREALALLPVGHTDRSKSLNNLANQISSRFFHRGDYEDLTRAIALHREALTLRPVGHTDRPSSLHNLANQLSIRFEHRRNDEDLDQAIALEREALALCTVGHKDRSASMSNLRSQLSIRFQHRGNDEDLDQAIALHMGALALCPVGHTDRCRSLNSLAYQISSRFKHRGNDKDLDQAIELQREALALCPVGHRDRSMLLNHFVMQLSFRSEHRGNDEDLDQVTALLREVLALCPVSHTHRPSSLHSLANHLSIRFKYRGNDKDLDQAIALQTEALALHPVGHRDRSMSLNNLANHLSIRFHYRGNDEDLDQAIALHREALALRPVCHTDRSSSLYNLANQLSTRFEHQHNKEDLDESRENLHCALALLTQHDPRQLLVHRSLADVYLSFHHSDLHGTSTGEDMDDLNAAMHHIKAAANVVSGGLLSRLRASLRWAHYASRHSHGTQLEAYATSMQLLDAYMYMTASVSSRRDAMKEFPSTLAVDAASCALRSGDVRRAVELLEQGRTIIWTQMARLRTPLDSLQTRGDHAVALMKRFRDLSSLLDKPRASHLEGTTRVNIEAEETRYRRLVEDWNRVVEEIRKIEGFSRFLLPPLFSDLQDAARDGPLIVPITSVSSCHAIIIPHKKAPTSLQLPINFEKLRRLVLALQMAINKEAGPKGSQPALTKALRELWDGVVCPVVRSLGGFAQRGSRIWWCLTTFFNFLPLHAAGEYRANGESLSQQYISSYTPSLTALIKARRHVRSPSVSFAAIGQNLPAGALFALDGVEPELELVRSLLPSSVSFTKVTSVDATKSRALHALQDNTWLHFACHGTQRFDKPFNSAFLMRDQPLSLLDITQMDLSQHQFAFLSACETALGEPTTPDEVIFGGRSNVLREGILFKCIGCVAMVQFD</sequence>
<feature type="compositionally biased region" description="Basic and acidic residues" evidence="1">
    <location>
        <begin position="8"/>
        <end position="21"/>
    </location>
</feature>
<dbReference type="Gene3D" id="1.25.40.10">
    <property type="entry name" value="Tetratricopeptide repeat domain"/>
    <property type="match status" value="4"/>
</dbReference>
<dbReference type="Proteomes" id="UP000719766">
    <property type="component" value="Unassembled WGS sequence"/>
</dbReference>
<evidence type="ECO:0000259" key="2">
    <source>
        <dbReference type="Pfam" id="PF12770"/>
    </source>
</evidence>
<evidence type="ECO:0000313" key="4">
    <source>
        <dbReference type="Proteomes" id="UP000719766"/>
    </source>
</evidence>
<keyword evidence="4" id="KW-1185">Reference proteome</keyword>
<feature type="domain" description="CHAT" evidence="2">
    <location>
        <begin position="1423"/>
        <end position="1623"/>
    </location>
</feature>
<organism evidence="3 4">
    <name type="scientific">Suillus plorans</name>
    <dbReference type="NCBI Taxonomy" id="116603"/>
    <lineage>
        <taxon>Eukaryota</taxon>
        <taxon>Fungi</taxon>
        <taxon>Dikarya</taxon>
        <taxon>Basidiomycota</taxon>
        <taxon>Agaricomycotina</taxon>
        <taxon>Agaricomycetes</taxon>
        <taxon>Agaricomycetidae</taxon>
        <taxon>Boletales</taxon>
        <taxon>Suillineae</taxon>
        <taxon>Suillaceae</taxon>
        <taxon>Suillus</taxon>
    </lineage>
</organism>
<dbReference type="InterPro" id="IPR024983">
    <property type="entry name" value="CHAT_dom"/>
</dbReference>
<dbReference type="PANTHER" id="PTHR19959:SF119">
    <property type="entry name" value="FUNGAL LIPASE-LIKE DOMAIN-CONTAINING PROTEIN"/>
    <property type="match status" value="1"/>
</dbReference>
<dbReference type="PANTHER" id="PTHR19959">
    <property type="entry name" value="KINESIN LIGHT CHAIN"/>
    <property type="match status" value="1"/>
</dbReference>
<dbReference type="RefSeq" id="XP_041163589.1">
    <property type="nucleotide sequence ID" value="XM_041308231.1"/>
</dbReference>
<evidence type="ECO:0000313" key="3">
    <source>
        <dbReference type="EMBL" id="KAG1799048.1"/>
    </source>
</evidence>
<gene>
    <name evidence="3" type="ORF">HD556DRAFT_1460836</name>
</gene>
<dbReference type="SUPFAM" id="SSF81901">
    <property type="entry name" value="HCP-like"/>
    <property type="match status" value="1"/>
</dbReference>
<protein>
    <submittedName>
        <fullName evidence="3">CHAT domain-containing protein</fullName>
    </submittedName>
</protein>
<accession>A0A9P7DNH0</accession>
<dbReference type="GeneID" id="64601995"/>
<reference evidence="3" key="1">
    <citation type="journal article" date="2020" name="New Phytol.">
        <title>Comparative genomics reveals dynamic genome evolution in host specialist ectomycorrhizal fungi.</title>
        <authorList>
            <person name="Lofgren L.A."/>
            <person name="Nguyen N.H."/>
            <person name="Vilgalys R."/>
            <person name="Ruytinx J."/>
            <person name="Liao H.L."/>
            <person name="Branco S."/>
            <person name="Kuo A."/>
            <person name="LaButti K."/>
            <person name="Lipzen A."/>
            <person name="Andreopoulos W."/>
            <person name="Pangilinan J."/>
            <person name="Riley R."/>
            <person name="Hundley H."/>
            <person name="Na H."/>
            <person name="Barry K."/>
            <person name="Grigoriev I.V."/>
            <person name="Stajich J.E."/>
            <person name="Kennedy P.G."/>
        </authorList>
    </citation>
    <scope>NUCLEOTIDE SEQUENCE</scope>
    <source>
        <strain evidence="3">S12</strain>
    </source>
</reference>
<dbReference type="Pfam" id="PF12770">
    <property type="entry name" value="CHAT"/>
    <property type="match status" value="1"/>
</dbReference>
<feature type="region of interest" description="Disordered" evidence="1">
    <location>
        <begin position="1"/>
        <end position="21"/>
    </location>
</feature>
<dbReference type="EMBL" id="JABBWE010000012">
    <property type="protein sequence ID" value="KAG1799048.1"/>
    <property type="molecule type" value="Genomic_DNA"/>
</dbReference>